<dbReference type="InterPro" id="IPR041129">
    <property type="entry name" value="CdiI_2"/>
</dbReference>
<organism evidence="2 3">
    <name type="scientific">Aliidongia dinghuensis</name>
    <dbReference type="NCBI Taxonomy" id="1867774"/>
    <lineage>
        <taxon>Bacteria</taxon>
        <taxon>Pseudomonadati</taxon>
        <taxon>Pseudomonadota</taxon>
        <taxon>Alphaproteobacteria</taxon>
        <taxon>Rhodospirillales</taxon>
        <taxon>Dongiaceae</taxon>
        <taxon>Aliidongia</taxon>
    </lineage>
</organism>
<evidence type="ECO:0000313" key="3">
    <source>
        <dbReference type="Proteomes" id="UP000646365"/>
    </source>
</evidence>
<reference evidence="2" key="2">
    <citation type="submission" date="2020-09" db="EMBL/GenBank/DDBJ databases">
        <authorList>
            <person name="Sun Q."/>
            <person name="Zhou Y."/>
        </authorList>
    </citation>
    <scope>NUCLEOTIDE SEQUENCE</scope>
    <source>
        <strain evidence="2">CGMCC 1.15725</strain>
    </source>
</reference>
<protein>
    <recommendedName>
        <fullName evidence="1">CdiI immunity protein domain-containing protein</fullName>
    </recommendedName>
</protein>
<dbReference type="EMBL" id="BMJQ01000006">
    <property type="protein sequence ID" value="GGF20382.1"/>
    <property type="molecule type" value="Genomic_DNA"/>
</dbReference>
<name>A0A8J2YTZ9_9PROT</name>
<dbReference type="Proteomes" id="UP000646365">
    <property type="component" value="Unassembled WGS sequence"/>
</dbReference>
<accession>A0A8J2YTZ9</accession>
<dbReference type="Pfam" id="PF18593">
    <property type="entry name" value="CdiI_2"/>
    <property type="match status" value="1"/>
</dbReference>
<dbReference type="AlphaFoldDB" id="A0A8J2YTZ9"/>
<gene>
    <name evidence="2" type="ORF">GCM10011611_27990</name>
</gene>
<comment type="caution">
    <text evidence="2">The sequence shown here is derived from an EMBL/GenBank/DDBJ whole genome shotgun (WGS) entry which is preliminary data.</text>
</comment>
<evidence type="ECO:0000313" key="2">
    <source>
        <dbReference type="EMBL" id="GGF20382.1"/>
    </source>
</evidence>
<feature type="domain" description="CdiI immunity protein" evidence="1">
    <location>
        <begin position="11"/>
        <end position="89"/>
    </location>
</feature>
<keyword evidence="3" id="KW-1185">Reference proteome</keyword>
<proteinExistence type="predicted"/>
<sequence>MGYSELQKQFFNLFTLLAGYLNQDFDIFGPDLDDAVNAFIDVSDAATIAETRAEIAHFLKTKANDLDAELERLSGGHAQEPGMSTHAYLLWLDGLLAEAQGRKDDA</sequence>
<reference evidence="2" key="1">
    <citation type="journal article" date="2014" name="Int. J. Syst. Evol. Microbiol.">
        <title>Complete genome sequence of Corynebacterium casei LMG S-19264T (=DSM 44701T), isolated from a smear-ripened cheese.</title>
        <authorList>
            <consortium name="US DOE Joint Genome Institute (JGI-PGF)"/>
            <person name="Walter F."/>
            <person name="Albersmeier A."/>
            <person name="Kalinowski J."/>
            <person name="Ruckert C."/>
        </authorList>
    </citation>
    <scope>NUCLEOTIDE SEQUENCE</scope>
    <source>
        <strain evidence="2">CGMCC 1.15725</strain>
    </source>
</reference>
<dbReference type="RefSeq" id="WP_189046686.1">
    <property type="nucleotide sequence ID" value="NZ_BMJQ01000006.1"/>
</dbReference>
<evidence type="ECO:0000259" key="1">
    <source>
        <dbReference type="Pfam" id="PF18593"/>
    </source>
</evidence>